<feature type="non-terminal residue" evidence="2">
    <location>
        <position position="1"/>
    </location>
</feature>
<feature type="transmembrane region" description="Helical" evidence="1">
    <location>
        <begin position="226"/>
        <end position="249"/>
    </location>
</feature>
<gene>
    <name evidence="2" type="ORF">S03H2_27968</name>
</gene>
<evidence type="ECO:0000256" key="1">
    <source>
        <dbReference type="SAM" id="Phobius"/>
    </source>
</evidence>
<evidence type="ECO:0000313" key="2">
    <source>
        <dbReference type="EMBL" id="GAH53230.1"/>
    </source>
</evidence>
<comment type="caution">
    <text evidence="2">The sequence shown here is derived from an EMBL/GenBank/DDBJ whole genome shotgun (WGS) entry which is preliminary data.</text>
</comment>
<keyword evidence="1" id="KW-0812">Transmembrane</keyword>
<keyword evidence="1" id="KW-0472">Membrane</keyword>
<feature type="non-terminal residue" evidence="2">
    <location>
        <position position="303"/>
    </location>
</feature>
<organism evidence="2">
    <name type="scientific">marine sediment metagenome</name>
    <dbReference type="NCBI Taxonomy" id="412755"/>
    <lineage>
        <taxon>unclassified sequences</taxon>
        <taxon>metagenomes</taxon>
        <taxon>ecological metagenomes</taxon>
    </lineage>
</organism>
<dbReference type="AlphaFoldDB" id="X1H820"/>
<dbReference type="EMBL" id="BARU01016842">
    <property type="protein sequence ID" value="GAH53230.1"/>
    <property type="molecule type" value="Genomic_DNA"/>
</dbReference>
<keyword evidence="1" id="KW-1133">Transmembrane helix</keyword>
<proteinExistence type="predicted"/>
<feature type="transmembrane region" description="Helical" evidence="1">
    <location>
        <begin position="255"/>
        <end position="275"/>
    </location>
</feature>
<accession>X1H820</accession>
<sequence>RISSDQTVIGKHVLFIDAGAGVTPGWMAPLFQPLPDKSINEIKGKAATLGAWIWADQDIETNFPILHTNFGKNSQTVLVTKEPQFIAFQIDIPENTNRVWVSLSPTKSNISQSAQIYYDGIVLVDSSRPHDEPPIYTHEDGSVGTWGGEPFVNLIRNGSAERSGFRFRSEVDNFGSRFLGDNTKPSLIITSLIDYSGTGSYYKTTVLRLFRTFWSKFGWGHVHLRIYNAYLSLAVVSMLGILGAIIGMIRNWSDLRWEVLFLLGIVLLISWGATFTRGATYLGLRHLYLPVGRHAYPAIIPTM</sequence>
<reference evidence="2" key="1">
    <citation type="journal article" date="2014" name="Front. Microbiol.">
        <title>High frequency of phylogenetically diverse reductive dehalogenase-homologous genes in deep subseafloor sedimentary metagenomes.</title>
        <authorList>
            <person name="Kawai M."/>
            <person name="Futagami T."/>
            <person name="Toyoda A."/>
            <person name="Takaki Y."/>
            <person name="Nishi S."/>
            <person name="Hori S."/>
            <person name="Arai W."/>
            <person name="Tsubouchi T."/>
            <person name="Morono Y."/>
            <person name="Uchiyama I."/>
            <person name="Ito T."/>
            <person name="Fujiyama A."/>
            <person name="Inagaki F."/>
            <person name="Takami H."/>
        </authorList>
    </citation>
    <scope>NUCLEOTIDE SEQUENCE</scope>
    <source>
        <strain evidence="2">Expedition CK06-06</strain>
    </source>
</reference>
<name>X1H820_9ZZZZ</name>
<protein>
    <submittedName>
        <fullName evidence="2">Uncharacterized protein</fullName>
    </submittedName>
</protein>